<sequence>MDMTKCAAALFDFDGVVMDTESQYSIFWNEVGKKYHPEHEEFGKIIKGQTLNQIYGRYFAGMEKEQAEITEGLNRFEEQMSYEYIPGVVDFMRELHAHGVKIAIVTSSNEKKMANVYAVHPELKQLVDHILTAEMFARSKPAPDCFLLGAEVFGTVPENCVVFEDSFHGLEAGNAAGMTVIGLSTTNPKEAIAGKCALVIPDFTAFSYPEMMGLLLH</sequence>
<dbReference type="NCBIfam" id="TIGR01509">
    <property type="entry name" value="HAD-SF-IA-v3"/>
    <property type="match status" value="1"/>
</dbReference>
<evidence type="ECO:0000313" key="1">
    <source>
        <dbReference type="EMBL" id="MBU3856169.1"/>
    </source>
</evidence>
<accession>A0A948X2P0</accession>
<dbReference type="GO" id="GO:0050308">
    <property type="term" value="F:sugar-phosphatase activity"/>
    <property type="evidence" value="ECO:0007669"/>
    <property type="project" value="TreeGrafter"/>
</dbReference>
<dbReference type="CDD" id="cd07505">
    <property type="entry name" value="HAD_BPGM-like"/>
    <property type="match status" value="1"/>
</dbReference>
<proteinExistence type="predicted"/>
<dbReference type="SFLD" id="SFLDG01129">
    <property type="entry name" value="C1.5:_HAD__Beta-PGM__Phosphata"/>
    <property type="match status" value="1"/>
</dbReference>
<dbReference type="PANTHER" id="PTHR43481:SF4">
    <property type="entry name" value="GLYCEROL-1-PHOSPHATE PHOSPHOHYDROLASE 1-RELATED"/>
    <property type="match status" value="1"/>
</dbReference>
<reference evidence="1" key="1">
    <citation type="journal article" date="2021" name="PeerJ">
        <title>Extensive microbial diversity within the chicken gut microbiome revealed by metagenomics and culture.</title>
        <authorList>
            <person name="Gilroy R."/>
            <person name="Ravi A."/>
            <person name="Getino M."/>
            <person name="Pursley I."/>
            <person name="Horton D.L."/>
            <person name="Alikhan N.F."/>
            <person name="Baker D."/>
            <person name="Gharbi K."/>
            <person name="Hall N."/>
            <person name="Watson M."/>
            <person name="Adriaenssens E.M."/>
            <person name="Foster-Nyarko E."/>
            <person name="Jarju S."/>
            <person name="Secka A."/>
            <person name="Antonio M."/>
            <person name="Oren A."/>
            <person name="Chaudhuri R.R."/>
            <person name="La Ragione R."/>
            <person name="Hildebrand F."/>
            <person name="Pallen M.J."/>
        </authorList>
    </citation>
    <scope>NUCLEOTIDE SEQUENCE</scope>
    <source>
        <strain evidence="1">8470</strain>
    </source>
</reference>
<dbReference type="PANTHER" id="PTHR43481">
    <property type="entry name" value="FRUCTOSE-1-PHOSPHATE PHOSPHATASE"/>
    <property type="match status" value="1"/>
</dbReference>
<dbReference type="Pfam" id="PF13419">
    <property type="entry name" value="HAD_2"/>
    <property type="match status" value="1"/>
</dbReference>
<name>A0A948X2P0_9BACT</name>
<gene>
    <name evidence="1" type="ORF">H9928_06390</name>
</gene>
<organism evidence="1 2">
    <name type="scientific">Candidatus Phocaeicola excrementipullorum</name>
    <dbReference type="NCBI Taxonomy" id="2838731"/>
    <lineage>
        <taxon>Bacteria</taxon>
        <taxon>Pseudomonadati</taxon>
        <taxon>Bacteroidota</taxon>
        <taxon>Bacteroidia</taxon>
        <taxon>Bacteroidales</taxon>
        <taxon>Bacteroidaceae</taxon>
        <taxon>Phocaeicola</taxon>
    </lineage>
</organism>
<dbReference type="InterPro" id="IPR023214">
    <property type="entry name" value="HAD_sf"/>
</dbReference>
<dbReference type="InterPro" id="IPR006439">
    <property type="entry name" value="HAD-SF_hydro_IA"/>
</dbReference>
<dbReference type="InterPro" id="IPR051806">
    <property type="entry name" value="HAD-like_SPP"/>
</dbReference>
<dbReference type="EMBL" id="JAHLFJ010000059">
    <property type="protein sequence ID" value="MBU3856169.1"/>
    <property type="molecule type" value="Genomic_DNA"/>
</dbReference>
<dbReference type="AlphaFoldDB" id="A0A948X2P0"/>
<keyword evidence="1" id="KW-0378">Hydrolase</keyword>
<dbReference type="SUPFAM" id="SSF56784">
    <property type="entry name" value="HAD-like"/>
    <property type="match status" value="1"/>
</dbReference>
<dbReference type="InterPro" id="IPR023198">
    <property type="entry name" value="PGP-like_dom2"/>
</dbReference>
<dbReference type="SFLD" id="SFLDG01135">
    <property type="entry name" value="C1.5.6:_HAD__Beta-PGM__Phospha"/>
    <property type="match status" value="1"/>
</dbReference>
<dbReference type="InterPro" id="IPR036412">
    <property type="entry name" value="HAD-like_sf"/>
</dbReference>
<dbReference type="Gene3D" id="3.40.50.1000">
    <property type="entry name" value="HAD superfamily/HAD-like"/>
    <property type="match status" value="1"/>
</dbReference>
<dbReference type="Gene3D" id="1.10.150.240">
    <property type="entry name" value="Putative phosphatase, domain 2"/>
    <property type="match status" value="1"/>
</dbReference>
<comment type="caution">
    <text evidence="1">The sequence shown here is derived from an EMBL/GenBank/DDBJ whole genome shotgun (WGS) entry which is preliminary data.</text>
</comment>
<reference evidence="1" key="2">
    <citation type="submission" date="2021-04" db="EMBL/GenBank/DDBJ databases">
        <authorList>
            <person name="Gilroy R."/>
        </authorList>
    </citation>
    <scope>NUCLEOTIDE SEQUENCE</scope>
    <source>
        <strain evidence="1">8470</strain>
    </source>
</reference>
<protein>
    <submittedName>
        <fullName evidence="1">HAD family hydrolase</fullName>
    </submittedName>
</protein>
<dbReference type="InterPro" id="IPR041492">
    <property type="entry name" value="HAD_2"/>
</dbReference>
<evidence type="ECO:0000313" key="2">
    <source>
        <dbReference type="Proteomes" id="UP000784286"/>
    </source>
</evidence>
<dbReference type="SFLD" id="SFLDS00003">
    <property type="entry name" value="Haloacid_Dehalogenase"/>
    <property type="match status" value="1"/>
</dbReference>
<dbReference type="Proteomes" id="UP000784286">
    <property type="component" value="Unassembled WGS sequence"/>
</dbReference>